<proteinExistence type="inferred from homology"/>
<accession>A0AB34L1X6</accession>
<comment type="caution">
    <text evidence="4">The sequence shown here is derived from an EMBL/GenBank/DDBJ whole genome shotgun (WGS) entry which is preliminary data.</text>
</comment>
<reference evidence="4 5" key="1">
    <citation type="journal article" date="2020" name="Microbiol. Resour. Announc.">
        <title>Draft Genome Sequence of a Cladosporium Species Isolated from the Mesophotic Ascidian Didemnum maculosum.</title>
        <authorList>
            <person name="Gioti A."/>
            <person name="Siaperas R."/>
            <person name="Nikolaivits E."/>
            <person name="Le Goff G."/>
            <person name="Ouazzani J."/>
            <person name="Kotoulas G."/>
            <person name="Topakas E."/>
        </authorList>
    </citation>
    <scope>NUCLEOTIDE SEQUENCE [LARGE SCALE GENOMIC DNA]</scope>
    <source>
        <strain evidence="4 5">TM138-S3</strain>
    </source>
</reference>
<evidence type="ECO:0000313" key="4">
    <source>
        <dbReference type="EMBL" id="KAL1589656.1"/>
    </source>
</evidence>
<dbReference type="GO" id="GO:0016616">
    <property type="term" value="F:oxidoreductase activity, acting on the CH-OH group of donors, NAD or NADP as acceptor"/>
    <property type="evidence" value="ECO:0007669"/>
    <property type="project" value="TreeGrafter"/>
</dbReference>
<feature type="domain" description="NAD-dependent epimerase/dehydratase" evidence="3">
    <location>
        <begin position="6"/>
        <end position="256"/>
    </location>
</feature>
<dbReference type="GeneID" id="96003319"/>
<gene>
    <name evidence="4" type="ORF">WHR41_01875</name>
</gene>
<evidence type="ECO:0000256" key="1">
    <source>
        <dbReference type="ARBA" id="ARBA00023002"/>
    </source>
</evidence>
<dbReference type="InterPro" id="IPR036291">
    <property type="entry name" value="NAD(P)-bd_dom_sf"/>
</dbReference>
<keyword evidence="1" id="KW-0560">Oxidoreductase</keyword>
<dbReference type="Proteomes" id="UP000803884">
    <property type="component" value="Unassembled WGS sequence"/>
</dbReference>
<evidence type="ECO:0000259" key="3">
    <source>
        <dbReference type="Pfam" id="PF01370"/>
    </source>
</evidence>
<dbReference type="RefSeq" id="XP_069232761.1">
    <property type="nucleotide sequence ID" value="XM_069370481.1"/>
</dbReference>
<protein>
    <recommendedName>
        <fullName evidence="3">NAD-dependent epimerase/dehydratase domain-containing protein</fullName>
    </recommendedName>
</protein>
<organism evidence="4 5">
    <name type="scientific">Cladosporium halotolerans</name>
    <dbReference type="NCBI Taxonomy" id="1052096"/>
    <lineage>
        <taxon>Eukaryota</taxon>
        <taxon>Fungi</taxon>
        <taxon>Dikarya</taxon>
        <taxon>Ascomycota</taxon>
        <taxon>Pezizomycotina</taxon>
        <taxon>Dothideomycetes</taxon>
        <taxon>Dothideomycetidae</taxon>
        <taxon>Cladosporiales</taxon>
        <taxon>Cladosporiaceae</taxon>
        <taxon>Cladosporium</taxon>
    </lineage>
</organism>
<dbReference type="SUPFAM" id="SSF51735">
    <property type="entry name" value="NAD(P)-binding Rossmann-fold domains"/>
    <property type="match status" value="1"/>
</dbReference>
<sequence length="349" mass="37696">MSNELVLITGATGHLGFRTLRAALEHGYHVRAAVRSEQKATNLRSNPVLQNTRGYSNLTFTIVPDFLVPNAFDEAARDVNSIVHVASPLVTKAPASASDLETHFIQPAVRGTLAIFESARKTSTVRRIVVTSSVIALQPLSAFASPDPTIYTAENRLPEIEGPITNPGAAYAASKIAALNRAEAWLDAEKPPFDVIHIHPSFIFGRDDLAASTADFQTGTNRIPLNVVLGSGGDAMPNNFNSVDDTAEIHVRALDPAIQGGQSFIVSNSGMDGMRFDDAKEIVARRFPEAVKNGDLPNNGSNPSVVSKFDASKTEKTFGIKFASYEDVVVSVVGHYLELLEKERKEEKN</sequence>
<dbReference type="EMBL" id="JAAQHG020000004">
    <property type="protein sequence ID" value="KAL1589656.1"/>
    <property type="molecule type" value="Genomic_DNA"/>
</dbReference>
<evidence type="ECO:0000313" key="5">
    <source>
        <dbReference type="Proteomes" id="UP000803884"/>
    </source>
</evidence>
<name>A0AB34L1X6_9PEZI</name>
<dbReference type="PANTHER" id="PTHR10366">
    <property type="entry name" value="NAD DEPENDENT EPIMERASE/DEHYDRATASE"/>
    <property type="match status" value="1"/>
</dbReference>
<comment type="similarity">
    <text evidence="2">Belongs to the NAD(P)-dependent epimerase/dehydratase family. Dihydroflavonol-4-reductase subfamily.</text>
</comment>
<evidence type="ECO:0000256" key="2">
    <source>
        <dbReference type="ARBA" id="ARBA00023445"/>
    </source>
</evidence>
<dbReference type="InterPro" id="IPR050425">
    <property type="entry name" value="NAD(P)_dehydrat-like"/>
</dbReference>
<dbReference type="InterPro" id="IPR001509">
    <property type="entry name" value="Epimerase_deHydtase"/>
</dbReference>
<dbReference type="Gene3D" id="3.40.50.720">
    <property type="entry name" value="NAD(P)-binding Rossmann-like Domain"/>
    <property type="match status" value="1"/>
</dbReference>
<dbReference type="PANTHER" id="PTHR10366:SF564">
    <property type="entry name" value="STEROL-4-ALPHA-CARBOXYLATE 3-DEHYDROGENASE, DECARBOXYLATING"/>
    <property type="match status" value="1"/>
</dbReference>
<dbReference type="Pfam" id="PF01370">
    <property type="entry name" value="Epimerase"/>
    <property type="match status" value="1"/>
</dbReference>
<dbReference type="AlphaFoldDB" id="A0AB34L1X6"/>
<keyword evidence="5" id="KW-1185">Reference proteome</keyword>